<dbReference type="PANTHER" id="PTHR24291">
    <property type="entry name" value="CYTOCHROME P450 FAMILY 4"/>
    <property type="match status" value="1"/>
</dbReference>
<accession>D7BUT0</accession>
<keyword evidence="5 7" id="KW-0408">Iron</keyword>
<evidence type="ECO:0000256" key="5">
    <source>
        <dbReference type="ARBA" id="ARBA00023004"/>
    </source>
</evidence>
<keyword evidence="2 7" id="KW-0349">Heme</keyword>
<dbReference type="RefSeq" id="WP_014172750.1">
    <property type="nucleotide sequence ID" value="NC_016582.1"/>
</dbReference>
<dbReference type="KEGG" id="sbh:SBI_00150"/>
<dbReference type="InterPro" id="IPR002403">
    <property type="entry name" value="Cyt_P450_E_grp-IV"/>
</dbReference>
<dbReference type="InterPro" id="IPR036396">
    <property type="entry name" value="Cyt_P450_sf"/>
</dbReference>
<evidence type="ECO:0000256" key="2">
    <source>
        <dbReference type="ARBA" id="ARBA00022617"/>
    </source>
</evidence>
<evidence type="ECO:0000256" key="3">
    <source>
        <dbReference type="ARBA" id="ARBA00022723"/>
    </source>
</evidence>
<proteinExistence type="inferred from homology"/>
<dbReference type="Pfam" id="PF00067">
    <property type="entry name" value="p450"/>
    <property type="match status" value="1"/>
</dbReference>
<name>D7BUT0_STRBB</name>
<dbReference type="InterPro" id="IPR001128">
    <property type="entry name" value="Cyt_P450"/>
</dbReference>
<evidence type="ECO:0000256" key="6">
    <source>
        <dbReference type="ARBA" id="ARBA00023033"/>
    </source>
</evidence>
<sequence length="447" mass="49791">MTMPNTFTTGLAPGALPLLGHARQLRRQPLPFLESLPGVGDLAEIRLGRERVYVPCHPELVRQVLTDDHTFDRGGALQDHFVELFGECVATATYRGHRRQRRLIQPAFCHDRLEGYAPVVEAEVAALPDSWREGQTFDLFPVLYTLTLRSVIRMLFSDRVDEATMDEVRRLFLAMTGGAAPRQGVARLIRGTGPTEGRRRRAAHQLRGVVDRIVADYRRAGETGKDMLSALLTAREENGGRLDDTEVRNQAIIMLAAGSHSPATVLTSVFYLLAEHGGAEHRLHREVDAVLGGRPARWTDLPDLAFTGRVITETLRLYAPAWTIFRKTTKEVRLAGRDLPAGTTVLVVPLIPHRRGDLFDCPREFTPDRWRPECDTVTQRGAFKAFGGGARKCVGDVLGMAELKLVVATIASRWRLECLPDARVRPHAGAVAPPPRYLPVRLVERRP</sequence>
<dbReference type="Proteomes" id="UP000000377">
    <property type="component" value="Chromosome"/>
</dbReference>
<dbReference type="STRING" id="749414.SBI_00150"/>
<feature type="binding site" description="axial binding residue" evidence="7">
    <location>
        <position position="393"/>
    </location>
    <ligand>
        <name>heme</name>
        <dbReference type="ChEBI" id="CHEBI:30413"/>
    </ligand>
    <ligandPart>
        <name>Fe</name>
        <dbReference type="ChEBI" id="CHEBI:18248"/>
    </ligandPart>
</feature>
<evidence type="ECO:0000313" key="10">
    <source>
        <dbReference type="Proteomes" id="UP000000377"/>
    </source>
</evidence>
<comment type="similarity">
    <text evidence="1 8">Belongs to the cytochrome P450 family.</text>
</comment>
<dbReference type="eggNOG" id="COG2124">
    <property type="taxonomic scope" value="Bacteria"/>
</dbReference>
<dbReference type="PRINTS" id="PR00465">
    <property type="entry name" value="EP450IV"/>
</dbReference>
<dbReference type="InterPro" id="IPR050196">
    <property type="entry name" value="Cytochrome_P450_Monoox"/>
</dbReference>
<dbReference type="AlphaFoldDB" id="D7BUT0"/>
<dbReference type="GO" id="GO:0020037">
    <property type="term" value="F:heme binding"/>
    <property type="evidence" value="ECO:0007669"/>
    <property type="project" value="InterPro"/>
</dbReference>
<dbReference type="GO" id="GO:0005506">
    <property type="term" value="F:iron ion binding"/>
    <property type="evidence" value="ECO:0007669"/>
    <property type="project" value="InterPro"/>
</dbReference>
<dbReference type="EMBL" id="CP002047">
    <property type="protein sequence ID" value="ADI03271.1"/>
    <property type="molecule type" value="Genomic_DNA"/>
</dbReference>
<evidence type="ECO:0000256" key="8">
    <source>
        <dbReference type="RuleBase" id="RU000461"/>
    </source>
</evidence>
<organism evidence="9 10">
    <name type="scientific">Streptomyces bingchenggensis (strain BCW-1)</name>
    <dbReference type="NCBI Taxonomy" id="749414"/>
    <lineage>
        <taxon>Bacteria</taxon>
        <taxon>Bacillati</taxon>
        <taxon>Actinomycetota</taxon>
        <taxon>Actinomycetes</taxon>
        <taxon>Kitasatosporales</taxon>
        <taxon>Streptomycetaceae</taxon>
        <taxon>Streptomyces</taxon>
    </lineage>
</organism>
<keyword evidence="4 8" id="KW-0560">Oxidoreductase</keyword>
<comment type="cofactor">
    <cofactor evidence="7">
        <name>heme</name>
        <dbReference type="ChEBI" id="CHEBI:30413"/>
    </cofactor>
</comment>
<keyword evidence="10" id="KW-1185">Reference proteome</keyword>
<gene>
    <name evidence="9" type="primary">cyp2</name>
    <name evidence="9" type="ordered locus">SBI_00150</name>
</gene>
<evidence type="ECO:0000313" key="9">
    <source>
        <dbReference type="EMBL" id="ADI03271.1"/>
    </source>
</evidence>
<dbReference type="InterPro" id="IPR017972">
    <property type="entry name" value="Cyt_P450_CS"/>
</dbReference>
<dbReference type="PROSITE" id="PS00086">
    <property type="entry name" value="CYTOCHROME_P450"/>
    <property type="match status" value="1"/>
</dbReference>
<dbReference type="PANTHER" id="PTHR24291:SF50">
    <property type="entry name" value="BIFUNCTIONAL ALBAFLAVENONE MONOOXYGENASE_TERPENE SYNTHASE"/>
    <property type="match status" value="1"/>
</dbReference>
<evidence type="ECO:0000256" key="7">
    <source>
        <dbReference type="PIRSR" id="PIRSR602403-1"/>
    </source>
</evidence>
<dbReference type="PRINTS" id="PR00385">
    <property type="entry name" value="P450"/>
</dbReference>
<protein>
    <submittedName>
        <fullName evidence="9">Cytochrome P450</fullName>
    </submittedName>
</protein>
<evidence type="ECO:0000256" key="1">
    <source>
        <dbReference type="ARBA" id="ARBA00010617"/>
    </source>
</evidence>
<evidence type="ECO:0000256" key="4">
    <source>
        <dbReference type="ARBA" id="ARBA00023002"/>
    </source>
</evidence>
<dbReference type="PATRIC" id="fig|749414.3.peg.155"/>
<dbReference type="SUPFAM" id="SSF48264">
    <property type="entry name" value="Cytochrome P450"/>
    <property type="match status" value="1"/>
</dbReference>
<keyword evidence="6 8" id="KW-0503">Monooxygenase</keyword>
<dbReference type="Gene3D" id="1.10.630.10">
    <property type="entry name" value="Cytochrome P450"/>
    <property type="match status" value="1"/>
</dbReference>
<reference evidence="9 10" key="1">
    <citation type="journal article" date="2010" name="J. Bacteriol.">
        <title>Genome sequence of the milbemycin-producing bacterium Streptomyces bingchenggensis.</title>
        <authorList>
            <person name="Wang X.J."/>
            <person name="Yan Y.J."/>
            <person name="Zhang B."/>
            <person name="An J."/>
            <person name="Wang J.J."/>
            <person name="Tian J."/>
            <person name="Jiang L."/>
            <person name="Chen Y.H."/>
            <person name="Huang S.X."/>
            <person name="Yin M."/>
            <person name="Zhang J."/>
            <person name="Gao A.L."/>
            <person name="Liu C.X."/>
            <person name="Zhu Z.X."/>
            <person name="Xiang W.S."/>
        </authorList>
    </citation>
    <scope>NUCLEOTIDE SEQUENCE [LARGE SCALE GENOMIC DNA]</scope>
    <source>
        <strain evidence="9 10">BCW-1</strain>
    </source>
</reference>
<dbReference type="GO" id="GO:0004497">
    <property type="term" value="F:monooxygenase activity"/>
    <property type="evidence" value="ECO:0007669"/>
    <property type="project" value="UniProtKB-KW"/>
</dbReference>
<dbReference type="HOGENOM" id="CLU_001570_5_1_11"/>
<keyword evidence="3 7" id="KW-0479">Metal-binding</keyword>
<dbReference type="GO" id="GO:0016705">
    <property type="term" value="F:oxidoreductase activity, acting on paired donors, with incorporation or reduction of molecular oxygen"/>
    <property type="evidence" value="ECO:0007669"/>
    <property type="project" value="InterPro"/>
</dbReference>